<protein>
    <submittedName>
        <fullName evidence="2">Uncharacterized protein</fullName>
    </submittedName>
</protein>
<dbReference type="EMBL" id="BMKB01000001">
    <property type="protein sequence ID" value="GGA34913.1"/>
    <property type="molecule type" value="Genomic_DNA"/>
</dbReference>
<gene>
    <name evidence="2" type="ORF">GCM10011499_00240</name>
</gene>
<dbReference type="OrthoDB" id="10012495at2"/>
<feature type="compositionally biased region" description="Basic and acidic residues" evidence="1">
    <location>
        <begin position="85"/>
        <end position="98"/>
    </location>
</feature>
<sequence>MTIGQITISAADWMASKVSDRMELLAIAAQQSADEPDAVTAASESGKGNTDSEHRNQDRSILAAQENYKRVAARIKARLSAPDDTESKVKTAESEDATRASAIASLEKSPSLAAALMADIPRAGPETKSSGPAGDTDKQSATAAANDAPITDEHDRSALQKGAQTERSSDLKNDFEDLHPKGLWQDLFVDRNGSDAAPDLKQ</sequence>
<evidence type="ECO:0000313" key="3">
    <source>
        <dbReference type="Proteomes" id="UP000596977"/>
    </source>
</evidence>
<feature type="compositionally biased region" description="Basic and acidic residues" evidence="1">
    <location>
        <begin position="188"/>
        <end position="202"/>
    </location>
</feature>
<reference evidence="2 3" key="1">
    <citation type="journal article" date="2014" name="Int. J. Syst. Evol. Microbiol.">
        <title>Complete genome sequence of Corynebacterium casei LMG S-19264T (=DSM 44701T), isolated from a smear-ripened cheese.</title>
        <authorList>
            <consortium name="US DOE Joint Genome Institute (JGI-PGF)"/>
            <person name="Walter F."/>
            <person name="Albersmeier A."/>
            <person name="Kalinowski J."/>
            <person name="Ruckert C."/>
        </authorList>
    </citation>
    <scope>NUCLEOTIDE SEQUENCE [LARGE SCALE GENOMIC DNA]</scope>
    <source>
        <strain evidence="2 3">CGMCC 1.15896</strain>
    </source>
</reference>
<evidence type="ECO:0000256" key="1">
    <source>
        <dbReference type="SAM" id="MobiDB-lite"/>
    </source>
</evidence>
<comment type="caution">
    <text evidence="2">The sequence shown here is derived from an EMBL/GenBank/DDBJ whole genome shotgun (WGS) entry which is preliminary data.</text>
</comment>
<accession>A0A916R6U2</accession>
<dbReference type="Proteomes" id="UP000596977">
    <property type="component" value="Unassembled WGS sequence"/>
</dbReference>
<keyword evidence="3" id="KW-1185">Reference proteome</keyword>
<name>A0A916R6U2_9HYPH</name>
<evidence type="ECO:0000313" key="2">
    <source>
        <dbReference type="EMBL" id="GGA34913.1"/>
    </source>
</evidence>
<dbReference type="AlphaFoldDB" id="A0A916R6U2"/>
<proteinExistence type="predicted"/>
<dbReference type="RefSeq" id="WP_127072534.1">
    <property type="nucleotide sequence ID" value="NZ_BMKB01000001.1"/>
</dbReference>
<organism evidence="2 3">
    <name type="scientific">Pelagibacterium lentulum</name>
    <dbReference type="NCBI Taxonomy" id="2029865"/>
    <lineage>
        <taxon>Bacteria</taxon>
        <taxon>Pseudomonadati</taxon>
        <taxon>Pseudomonadota</taxon>
        <taxon>Alphaproteobacteria</taxon>
        <taxon>Hyphomicrobiales</taxon>
        <taxon>Devosiaceae</taxon>
        <taxon>Pelagibacterium</taxon>
    </lineage>
</organism>
<feature type="compositionally biased region" description="Basic and acidic residues" evidence="1">
    <location>
        <begin position="167"/>
        <end position="180"/>
    </location>
</feature>
<feature type="region of interest" description="Disordered" evidence="1">
    <location>
        <begin position="31"/>
        <end position="202"/>
    </location>
</feature>